<proteinExistence type="predicted"/>
<dbReference type="Gene3D" id="3.40.800.20">
    <property type="entry name" value="Histone deacetylase domain"/>
    <property type="match status" value="1"/>
</dbReference>
<dbReference type="PANTHER" id="PTHR10625">
    <property type="entry name" value="HISTONE DEACETYLASE HDAC1-RELATED"/>
    <property type="match status" value="1"/>
</dbReference>
<dbReference type="CDD" id="cd09992">
    <property type="entry name" value="HDAC_classII"/>
    <property type="match status" value="1"/>
</dbReference>
<protein>
    <submittedName>
        <fullName evidence="2">Histone deacetylase family protein</fullName>
    </submittedName>
</protein>
<dbReference type="EMBL" id="LYOS01000001">
    <property type="protein sequence ID" value="OFV68722.1"/>
    <property type="molecule type" value="Genomic_DNA"/>
</dbReference>
<dbReference type="Proteomes" id="UP000186940">
    <property type="component" value="Unassembled WGS sequence"/>
</dbReference>
<dbReference type="AlphaFoldDB" id="A0A1F2PCW0"/>
<dbReference type="GO" id="GO:0004407">
    <property type="term" value="F:histone deacetylase activity"/>
    <property type="evidence" value="ECO:0007669"/>
    <property type="project" value="TreeGrafter"/>
</dbReference>
<sequence length="338" mass="37011">MSTGYVYHPIYLKHNTGAHPERSERLIAILDLLKKRNVLDRLVKINAERASIKEIEYNHDPAYIKHVQAVSEREGALDLDTPVSKDSFDAALYAAGGLIGAVDQVISKNVTNAFALVRPPGHHAEYAKGMGFCLFNNVAIAARHLKLHHGLQRILIIDWDVHHGNGTEHSFYDDPSVLYFSIHQYPHYPGTGRIDDIGSGEGEGFTVNVPLPPGVGDKGYLEVMNEVLLPIATEFNPEFILISSGSDLHKLDPLGGMNVTSPAFGKFTDIVREIGDGVVVTLEGGYDLTGLSESVLAIFGSLAGIEVDTGEMALDRSERDVADVISNVKKVQRSYWNI</sequence>
<dbReference type="Pfam" id="PF00850">
    <property type="entry name" value="Hist_deacetyl"/>
    <property type="match status" value="1"/>
</dbReference>
<accession>A0A1F2PCW0</accession>
<dbReference type="PRINTS" id="PR01270">
    <property type="entry name" value="HDASUPER"/>
</dbReference>
<dbReference type="GO" id="GO:0040029">
    <property type="term" value="P:epigenetic regulation of gene expression"/>
    <property type="evidence" value="ECO:0007669"/>
    <property type="project" value="TreeGrafter"/>
</dbReference>
<evidence type="ECO:0000313" key="2">
    <source>
        <dbReference type="EMBL" id="OFV68722.1"/>
    </source>
</evidence>
<comment type="caution">
    <text evidence="2">The sequence shown here is derived from an EMBL/GenBank/DDBJ whole genome shotgun (WGS) entry which is preliminary data.</text>
</comment>
<dbReference type="PANTHER" id="PTHR10625:SF10">
    <property type="entry name" value="HISTONE DEACETYLASE HDAC1"/>
    <property type="match status" value="1"/>
</dbReference>
<evidence type="ECO:0000313" key="3">
    <source>
        <dbReference type="Proteomes" id="UP000186940"/>
    </source>
</evidence>
<gene>
    <name evidence="2" type="ORF">SCAL_000398</name>
</gene>
<reference evidence="2" key="1">
    <citation type="submission" date="2016-05" db="EMBL/GenBank/DDBJ databases">
        <title>Microbial consortia oxidize butane by reversing methanogenesis.</title>
        <authorList>
            <person name="Laso-Perez R."/>
            <person name="Richter M."/>
            <person name="Wegener G."/>
            <person name="Musat F."/>
        </authorList>
    </citation>
    <scope>NUCLEOTIDE SEQUENCE [LARGE SCALE GENOMIC DNA]</scope>
    <source>
        <strain evidence="2">BOX2</strain>
    </source>
</reference>
<dbReference type="InterPro" id="IPR037138">
    <property type="entry name" value="His_deacetylse_dom_sf"/>
</dbReference>
<feature type="domain" description="Histone deacetylase" evidence="1">
    <location>
        <begin position="19"/>
        <end position="299"/>
    </location>
</feature>
<name>A0A1F2PCW0_9EURY</name>
<dbReference type="InterPro" id="IPR023696">
    <property type="entry name" value="Ureohydrolase_dom_sf"/>
</dbReference>
<evidence type="ECO:0000259" key="1">
    <source>
        <dbReference type="Pfam" id="PF00850"/>
    </source>
</evidence>
<organism evidence="2 3">
    <name type="scientific">Candidatus Syntropharchaeum caldarium</name>
    <dbReference type="NCBI Taxonomy" id="1838285"/>
    <lineage>
        <taxon>Archaea</taxon>
        <taxon>Methanobacteriati</taxon>
        <taxon>Methanobacteriota</taxon>
        <taxon>Stenosarchaea group</taxon>
        <taxon>Methanomicrobia</taxon>
        <taxon>Methanosarcinales</taxon>
        <taxon>ANME-2 cluster</taxon>
        <taxon>Candidatus Syntropharchaeum</taxon>
    </lineage>
</organism>
<dbReference type="STRING" id="1838285.SCAL_000398"/>
<dbReference type="SUPFAM" id="SSF52768">
    <property type="entry name" value="Arginase/deacetylase"/>
    <property type="match status" value="1"/>
</dbReference>
<dbReference type="InterPro" id="IPR023801">
    <property type="entry name" value="His_deacetylse_dom"/>
</dbReference>
<dbReference type="InterPro" id="IPR000286">
    <property type="entry name" value="HDACs"/>
</dbReference>
<keyword evidence="3" id="KW-1185">Reference proteome</keyword>